<name>A0ABX1XJ62_9BACL</name>
<dbReference type="InterPro" id="IPR005835">
    <property type="entry name" value="NTP_transferase_dom"/>
</dbReference>
<dbReference type="EMBL" id="WHNY01000075">
    <property type="protein sequence ID" value="NOU67943.1"/>
    <property type="molecule type" value="Genomic_DNA"/>
</dbReference>
<dbReference type="RefSeq" id="WP_171635028.1">
    <property type="nucleotide sequence ID" value="NZ_WHNY01000075.1"/>
</dbReference>
<dbReference type="Proteomes" id="UP000653578">
    <property type="component" value="Unassembled WGS sequence"/>
</dbReference>
<reference evidence="2 3" key="1">
    <citation type="submission" date="2019-10" db="EMBL/GenBank/DDBJ databases">
        <title>Description of Paenibacillus humi sp. nov.</title>
        <authorList>
            <person name="Carlier A."/>
            <person name="Qi S."/>
        </authorList>
    </citation>
    <scope>NUCLEOTIDE SEQUENCE [LARGE SCALE GENOMIC DNA]</scope>
    <source>
        <strain evidence="2 3">LMG 31461</strain>
    </source>
</reference>
<dbReference type="CDD" id="cd02524">
    <property type="entry name" value="G1P_cytidylyltransferase"/>
    <property type="match status" value="1"/>
</dbReference>
<dbReference type="EC" id="2.7.7.33" evidence="2"/>
<evidence type="ECO:0000259" key="1">
    <source>
        <dbReference type="Pfam" id="PF00483"/>
    </source>
</evidence>
<keyword evidence="3" id="KW-1185">Reference proteome</keyword>
<dbReference type="Pfam" id="PF00483">
    <property type="entry name" value="NTP_transferase"/>
    <property type="match status" value="1"/>
</dbReference>
<dbReference type="PANTHER" id="PTHR47183">
    <property type="entry name" value="GLUCOSE-1-PHOSPHATE CYTIDYLYLTRANSFERASE-RELATED"/>
    <property type="match status" value="1"/>
</dbReference>
<dbReference type="Gene3D" id="3.90.550.10">
    <property type="entry name" value="Spore Coat Polysaccharide Biosynthesis Protein SpsA, Chain A"/>
    <property type="match status" value="1"/>
</dbReference>
<keyword evidence="2" id="KW-0548">Nucleotidyltransferase</keyword>
<evidence type="ECO:0000313" key="3">
    <source>
        <dbReference type="Proteomes" id="UP000653578"/>
    </source>
</evidence>
<dbReference type="InterPro" id="IPR046981">
    <property type="entry name" value="G1P_cyt_trans"/>
</dbReference>
<keyword evidence="2" id="KW-0808">Transferase</keyword>
<gene>
    <name evidence="2" type="primary">rfbF</name>
    <name evidence="2" type="ORF">GC096_28350</name>
</gene>
<sequence>MKVVILAGGFGTRISEETHVKPKPMIEIGDKPILWHIMKSYSSHGFNEFIICLGYKGFFIKEYFAHYYLHEADITFDFGNQNETVVHQHSAPPWKVTLVDTGKDTMTGGRVKRIQNYVGDETFLLTYGDGLSDIDIGKLVEYHKAHGKLATVTAVQPSGRFGSLRLTTDDQVLGFQEKPAGDGGWINAGFFVMEPEVFDKIDADSTVLEKEPLENLSEDGQLMAFKHEGFWHPMDTLRDKNYLEDLWKSNKAPWKK</sequence>
<dbReference type="SUPFAM" id="SSF53448">
    <property type="entry name" value="Nucleotide-diphospho-sugar transferases"/>
    <property type="match status" value="1"/>
</dbReference>
<dbReference type="InterPro" id="IPR029044">
    <property type="entry name" value="Nucleotide-diphossugar_trans"/>
</dbReference>
<organism evidence="2 3">
    <name type="scientific">Paenibacillus plantarum</name>
    <dbReference type="NCBI Taxonomy" id="2654975"/>
    <lineage>
        <taxon>Bacteria</taxon>
        <taxon>Bacillati</taxon>
        <taxon>Bacillota</taxon>
        <taxon>Bacilli</taxon>
        <taxon>Bacillales</taxon>
        <taxon>Paenibacillaceae</taxon>
        <taxon>Paenibacillus</taxon>
    </lineage>
</organism>
<evidence type="ECO:0000313" key="2">
    <source>
        <dbReference type="EMBL" id="NOU67943.1"/>
    </source>
</evidence>
<comment type="caution">
    <text evidence="2">The sequence shown here is derived from an EMBL/GenBank/DDBJ whole genome shotgun (WGS) entry which is preliminary data.</text>
</comment>
<feature type="domain" description="Nucleotidyl transferase" evidence="1">
    <location>
        <begin position="2"/>
        <end position="231"/>
    </location>
</feature>
<accession>A0ABX1XJ62</accession>
<dbReference type="InterPro" id="IPR013446">
    <property type="entry name" value="G1P_cyt_trans-like"/>
</dbReference>
<dbReference type="NCBIfam" id="TIGR02623">
    <property type="entry name" value="G1P_cyt_trans"/>
    <property type="match status" value="1"/>
</dbReference>
<protein>
    <submittedName>
        <fullName evidence="2">Glucose-1-phosphate cytidylyltransferase</fullName>
        <ecNumber evidence="2">2.7.7.33</ecNumber>
    </submittedName>
</protein>
<proteinExistence type="predicted"/>
<dbReference type="PANTHER" id="PTHR47183:SF1">
    <property type="entry name" value="GLUCOSE-1-PHOSPHATE CYTIDYLYLTRANSFERASE"/>
    <property type="match status" value="1"/>
</dbReference>
<dbReference type="GO" id="GO:0047343">
    <property type="term" value="F:glucose-1-phosphate cytidylyltransferase activity"/>
    <property type="evidence" value="ECO:0007669"/>
    <property type="project" value="UniProtKB-EC"/>
</dbReference>